<feature type="compositionally biased region" description="Basic and acidic residues" evidence="1">
    <location>
        <begin position="114"/>
        <end position="124"/>
    </location>
</feature>
<accession>A0A1U8BAT5</accession>
<feature type="compositionally biased region" description="Pro residues" evidence="1">
    <location>
        <begin position="91"/>
        <end position="100"/>
    </location>
</feature>
<feature type="compositionally biased region" description="Polar residues" evidence="1">
    <location>
        <begin position="470"/>
        <end position="479"/>
    </location>
</feature>
<dbReference type="OrthoDB" id="2021158at2759"/>
<dbReference type="PROSITE" id="PS50858">
    <property type="entry name" value="BSD"/>
    <property type="match status" value="1"/>
</dbReference>
<dbReference type="eggNOG" id="ENOG502QQ1N">
    <property type="taxonomic scope" value="Eukaryota"/>
</dbReference>
<dbReference type="InterPro" id="IPR005607">
    <property type="entry name" value="BSD_dom"/>
</dbReference>
<protein>
    <submittedName>
        <fullName evidence="4">Uncharacterized protein LOC104608842</fullName>
    </submittedName>
</protein>
<dbReference type="RefSeq" id="XP_010273250.1">
    <property type="nucleotide sequence ID" value="XM_010274948.2"/>
</dbReference>
<dbReference type="SUPFAM" id="SSF140383">
    <property type="entry name" value="BSD domain-like"/>
    <property type="match status" value="1"/>
</dbReference>
<dbReference type="Gene3D" id="1.10.3970.10">
    <property type="entry name" value="BSD domain"/>
    <property type="match status" value="1"/>
</dbReference>
<feature type="compositionally biased region" description="Basic and acidic residues" evidence="1">
    <location>
        <begin position="21"/>
        <end position="32"/>
    </location>
</feature>
<dbReference type="InParanoid" id="A0A1U8BAT5"/>
<evidence type="ECO:0000313" key="4">
    <source>
        <dbReference type="RefSeq" id="XP_010273250.1"/>
    </source>
</evidence>
<keyword evidence="3" id="KW-1185">Reference proteome</keyword>
<dbReference type="PANTHER" id="PTHR31923">
    <property type="entry name" value="BSD DOMAIN-CONTAINING PROTEIN"/>
    <property type="match status" value="1"/>
</dbReference>
<dbReference type="Pfam" id="PF03909">
    <property type="entry name" value="BSD"/>
    <property type="match status" value="1"/>
</dbReference>
<feature type="region of interest" description="Disordered" evidence="1">
    <location>
        <begin position="81"/>
        <end position="128"/>
    </location>
</feature>
<dbReference type="InterPro" id="IPR035925">
    <property type="entry name" value="BSD_dom_sf"/>
</dbReference>
<dbReference type="SMART" id="SM00751">
    <property type="entry name" value="BSD"/>
    <property type="match status" value="1"/>
</dbReference>
<feature type="domain" description="BSD" evidence="2">
    <location>
        <begin position="218"/>
        <end position="273"/>
    </location>
</feature>
<evidence type="ECO:0000259" key="2">
    <source>
        <dbReference type="PROSITE" id="PS50858"/>
    </source>
</evidence>
<reference evidence="4" key="1">
    <citation type="submission" date="2025-08" db="UniProtKB">
        <authorList>
            <consortium name="RefSeq"/>
        </authorList>
    </citation>
    <scope>IDENTIFICATION</scope>
</reference>
<feature type="region of interest" description="Disordered" evidence="1">
    <location>
        <begin position="1"/>
        <end position="59"/>
    </location>
</feature>
<feature type="compositionally biased region" description="Low complexity" evidence="1">
    <location>
        <begin position="81"/>
        <end position="90"/>
    </location>
</feature>
<dbReference type="KEGG" id="nnu:104608842"/>
<dbReference type="PANTHER" id="PTHR31923:SF4">
    <property type="entry name" value="BSD DOMAIN-CONTAINING PROTEIN"/>
    <property type="match status" value="1"/>
</dbReference>
<dbReference type="AlphaFoldDB" id="A0A1U8BAT5"/>
<feature type="compositionally biased region" description="Basic and acidic residues" evidence="1">
    <location>
        <begin position="480"/>
        <end position="496"/>
    </location>
</feature>
<organism evidence="3 4">
    <name type="scientific">Nelumbo nucifera</name>
    <name type="common">Sacred lotus</name>
    <dbReference type="NCBI Taxonomy" id="4432"/>
    <lineage>
        <taxon>Eukaryota</taxon>
        <taxon>Viridiplantae</taxon>
        <taxon>Streptophyta</taxon>
        <taxon>Embryophyta</taxon>
        <taxon>Tracheophyta</taxon>
        <taxon>Spermatophyta</taxon>
        <taxon>Magnoliopsida</taxon>
        <taxon>Proteales</taxon>
        <taxon>Nelumbonaceae</taxon>
        <taxon>Nelumbo</taxon>
    </lineage>
</organism>
<evidence type="ECO:0000313" key="3">
    <source>
        <dbReference type="Proteomes" id="UP000189703"/>
    </source>
</evidence>
<dbReference type="OMA" id="GTWLDFP"/>
<feature type="region of interest" description="Disordered" evidence="1">
    <location>
        <begin position="439"/>
        <end position="496"/>
    </location>
</feature>
<dbReference type="GeneID" id="104608842"/>
<gene>
    <name evidence="4" type="primary">LOC104608842</name>
</gene>
<dbReference type="Proteomes" id="UP000189703">
    <property type="component" value="Unplaced"/>
</dbReference>
<feature type="compositionally biased region" description="Polar residues" evidence="1">
    <location>
        <begin position="439"/>
        <end position="460"/>
    </location>
</feature>
<dbReference type="FunCoup" id="A0A1U8BAT5">
    <property type="interactions" value="2564"/>
</dbReference>
<proteinExistence type="predicted"/>
<name>A0A1U8BAT5_NELNU</name>
<sequence length="496" mass="54757">MSWLARSLVNSLKVDEDDDEDKAKVTNNDRKKGQSPKVVEQLQHHQIESSENQGRGVKEDLTEITKTLTRQLWGVASFLAPSSSSSQSSAPSPPPPPPLPRRISSTDPFISDWNRSESSDRSLNCDDSDPARIAGIRSDFAEIGGKVKSGFSKLSNTRAVSEISKIASTFLPPFGTDGESMEKNSIGGAVGITDEVLAFAKNIAMHPETWLDFPLVDEEDLDDFDMSDAQLEHALAIERLAPRLAALRIELCPGHMSEGCFWMIYFVLLHSRLNKHDAELLSTPQIVEARSMWMQELQSRTRSEPEWSGWGISYKREVINSPHECGSSASYNNTLYASTDFETEKHPVVSAAEMQIIDKSVVDERPATKTIWIGPSSKALDQKSEEDGDDWLANSEIGSFNATFIPLGNEEDVSFSDLEEDDDGIFPVKSKTVAYASDSSTKDSTGWVQLGRSSTESAQDCRSLDKESIGLQQVRGNNPESKDSSDWLSVDKIDVV</sequence>
<evidence type="ECO:0000256" key="1">
    <source>
        <dbReference type="SAM" id="MobiDB-lite"/>
    </source>
</evidence>